<dbReference type="OrthoDB" id="5073812at2"/>
<keyword evidence="1" id="KW-0472">Membrane</keyword>
<proteinExistence type="predicted"/>
<keyword evidence="3" id="KW-1185">Reference proteome</keyword>
<reference evidence="2" key="1">
    <citation type="submission" date="2016-12" db="EMBL/GenBank/DDBJ databases">
        <title>Complete genome sequence of Microbacterium aurum KACC 15219.</title>
        <authorList>
            <person name="Jung Y."/>
            <person name="Shin J.-H."/>
            <person name="Lee Y.-J."/>
            <person name="Yi H."/>
            <person name="Bahn Y.-S."/>
            <person name="Kim J.F."/>
            <person name="Lee D.-W."/>
        </authorList>
    </citation>
    <scope>NUCLEOTIDE SEQUENCE [LARGE SCALE GENOMIC DNA]</scope>
    <source>
        <strain evidence="2">KACC 15219</strain>
    </source>
</reference>
<keyword evidence="1" id="KW-0812">Transmembrane</keyword>
<keyword evidence="1" id="KW-1133">Transmembrane helix</keyword>
<protein>
    <recommendedName>
        <fullName evidence="4">Response regulator</fullName>
    </recommendedName>
</protein>
<gene>
    <name evidence="2" type="ORF">BOH66_13965</name>
</gene>
<organism evidence="2 3">
    <name type="scientific">Microbacterium aurum</name>
    <dbReference type="NCBI Taxonomy" id="36805"/>
    <lineage>
        <taxon>Bacteria</taxon>
        <taxon>Bacillati</taxon>
        <taxon>Actinomycetota</taxon>
        <taxon>Actinomycetes</taxon>
        <taxon>Micrococcales</taxon>
        <taxon>Microbacteriaceae</taxon>
        <taxon>Microbacterium</taxon>
    </lineage>
</organism>
<dbReference type="STRING" id="36805.BOH66_13965"/>
<evidence type="ECO:0008006" key="4">
    <source>
        <dbReference type="Google" id="ProtNLM"/>
    </source>
</evidence>
<name>A0A1P8UAT4_9MICO</name>
<accession>A0A1P8UAT4</accession>
<dbReference type="KEGG" id="maur:BOH66_13965"/>
<evidence type="ECO:0000256" key="1">
    <source>
        <dbReference type="SAM" id="Phobius"/>
    </source>
</evidence>
<dbReference type="RefSeq" id="WP_076691606.1">
    <property type="nucleotide sequence ID" value="NZ_CP018762.1"/>
</dbReference>
<dbReference type="AlphaFoldDB" id="A0A1P8UAT4"/>
<dbReference type="EMBL" id="CP018762">
    <property type="protein sequence ID" value="APZ35228.1"/>
    <property type="molecule type" value="Genomic_DNA"/>
</dbReference>
<feature type="transmembrane region" description="Helical" evidence="1">
    <location>
        <begin position="6"/>
        <end position="29"/>
    </location>
</feature>
<sequence length="92" mass="10746">MFTSTETIAVIVSAASLLLGFFGAFGWLIHRMDARFDRVDERFHRIDQRFDRVSEQFDRVGERIDQLQREVVEVKIGLARIEGPERRIVPAR</sequence>
<dbReference type="Proteomes" id="UP000187185">
    <property type="component" value="Chromosome"/>
</dbReference>
<evidence type="ECO:0000313" key="2">
    <source>
        <dbReference type="EMBL" id="APZ35228.1"/>
    </source>
</evidence>
<dbReference type="Gene3D" id="3.90.20.10">
    <property type="match status" value="1"/>
</dbReference>
<evidence type="ECO:0000313" key="3">
    <source>
        <dbReference type="Proteomes" id="UP000187185"/>
    </source>
</evidence>